<evidence type="ECO:0000259" key="1">
    <source>
        <dbReference type="Pfam" id="PF08874"/>
    </source>
</evidence>
<gene>
    <name evidence="3" type="ORF">FAZ95_20365</name>
</gene>
<accession>A0A4P8ISE0</accession>
<dbReference type="OrthoDB" id="6999193at2"/>
<dbReference type="InterPro" id="IPR022123">
    <property type="entry name" value="DUF3658"/>
</dbReference>
<dbReference type="KEGG" id="tvl:FAZ95_20365"/>
<proteinExistence type="predicted"/>
<evidence type="ECO:0000259" key="2">
    <source>
        <dbReference type="Pfam" id="PF12395"/>
    </source>
</evidence>
<evidence type="ECO:0000313" key="3">
    <source>
        <dbReference type="EMBL" id="QCP51296.1"/>
    </source>
</evidence>
<evidence type="ECO:0000313" key="4">
    <source>
        <dbReference type="Proteomes" id="UP000298656"/>
    </source>
</evidence>
<feature type="domain" description="DUF1835" evidence="1">
    <location>
        <begin position="4"/>
        <end position="120"/>
    </location>
</feature>
<dbReference type="Pfam" id="PF08874">
    <property type="entry name" value="DUF1835"/>
    <property type="match status" value="1"/>
</dbReference>
<name>A0A4P8ISE0_9BURK</name>
<dbReference type="InterPro" id="IPR014973">
    <property type="entry name" value="DUF1835"/>
</dbReference>
<dbReference type="EMBL" id="CP040077">
    <property type="protein sequence ID" value="QCP51296.1"/>
    <property type="molecule type" value="Genomic_DNA"/>
</dbReference>
<reference evidence="3 4" key="1">
    <citation type="submission" date="2019-05" db="EMBL/GenBank/DDBJ databases">
        <title>Burkholderia sp. DHOD12, isolated from subtropical forest soil.</title>
        <authorList>
            <person name="Gao Z.-H."/>
            <person name="Qiu L.-H."/>
        </authorList>
    </citation>
    <scope>NUCLEOTIDE SEQUENCE [LARGE SCALE GENOMIC DNA]</scope>
    <source>
        <strain evidence="3 4">DHOD12</strain>
    </source>
</reference>
<dbReference type="Proteomes" id="UP000298656">
    <property type="component" value="Chromosome 1"/>
</dbReference>
<sequence length="277" mass="30344">MSTIHVIHGDSAAEALRIALLQAGRSDEVVVLRDDLAIGPLRGADDTPDVRRAFWERVFDDDTRIDFARELDAEAARIERLVSTDAPVVIWHAQSAGDQLMLRRVAYHLRNVPQRINEVRLSIDDLGAGALKTARSDRATAVGMFSSEILGAKLADAAPLSVLRIGRLALEWQEVKQANAETRRWQDNTFKSGSFAELDAILVDRASATWQVAARVASELMVADVGFLVSDSVALWRCREAAAAGRIELRGELPNASNWRTLELRAAGDACRAVAPQ</sequence>
<organism evidence="3 4">
    <name type="scientific">Trinickia violacea</name>
    <dbReference type="NCBI Taxonomy" id="2571746"/>
    <lineage>
        <taxon>Bacteria</taxon>
        <taxon>Pseudomonadati</taxon>
        <taxon>Pseudomonadota</taxon>
        <taxon>Betaproteobacteria</taxon>
        <taxon>Burkholderiales</taxon>
        <taxon>Burkholderiaceae</taxon>
        <taxon>Trinickia</taxon>
    </lineage>
</organism>
<dbReference type="Pfam" id="PF12395">
    <property type="entry name" value="DUF3658"/>
    <property type="match status" value="1"/>
</dbReference>
<protein>
    <submittedName>
        <fullName evidence="3">DUF1835 domain-containing protein</fullName>
    </submittedName>
</protein>
<feature type="domain" description="DUF3658" evidence="2">
    <location>
        <begin position="155"/>
        <end position="253"/>
    </location>
</feature>
<keyword evidence="4" id="KW-1185">Reference proteome</keyword>
<dbReference type="RefSeq" id="WP_137334081.1">
    <property type="nucleotide sequence ID" value="NZ_CP040077.1"/>
</dbReference>
<dbReference type="AlphaFoldDB" id="A0A4P8ISE0"/>